<dbReference type="InterPro" id="IPR003661">
    <property type="entry name" value="HisK_dim/P_dom"/>
</dbReference>
<feature type="transmembrane region" description="Helical" evidence="22">
    <location>
        <begin position="12"/>
        <end position="32"/>
    </location>
</feature>
<keyword evidence="11" id="KW-0418">Kinase</keyword>
<feature type="transmembrane region" description="Helical" evidence="22">
    <location>
        <begin position="163"/>
        <end position="180"/>
    </location>
</feature>
<keyword evidence="4" id="KW-1003">Cell membrane</keyword>
<name>A0A7Y9UJV2_9BURK</name>
<evidence type="ECO:0000256" key="17">
    <source>
        <dbReference type="ARBA" id="ARBA00023306"/>
    </source>
</evidence>
<evidence type="ECO:0000256" key="2">
    <source>
        <dbReference type="ARBA" id="ARBA00004429"/>
    </source>
</evidence>
<keyword evidence="5" id="KW-0997">Cell inner membrane</keyword>
<keyword evidence="7" id="KW-0808">Transferase</keyword>
<dbReference type="InterPro" id="IPR011006">
    <property type="entry name" value="CheY-like_superfamily"/>
</dbReference>
<dbReference type="Gene3D" id="3.30.450.20">
    <property type="entry name" value="PAS domain"/>
    <property type="match status" value="1"/>
</dbReference>
<keyword evidence="17" id="KW-0131">Cell cycle</keyword>
<protein>
    <recommendedName>
        <fullName evidence="19">Virulence sensor protein BvgS</fullName>
        <ecNumber evidence="3">2.7.13.3</ecNumber>
    </recommendedName>
</protein>
<feature type="domain" description="Histidine kinase" evidence="23">
    <location>
        <begin position="339"/>
        <end position="565"/>
    </location>
</feature>
<dbReference type="PANTHER" id="PTHR43047">
    <property type="entry name" value="TWO-COMPONENT HISTIDINE PROTEIN KINASE"/>
    <property type="match status" value="1"/>
</dbReference>
<dbReference type="Pfam" id="PF00512">
    <property type="entry name" value="HisKA"/>
    <property type="match status" value="1"/>
</dbReference>
<dbReference type="Pfam" id="PF00072">
    <property type="entry name" value="Response_reg"/>
    <property type="match status" value="1"/>
</dbReference>
<evidence type="ECO:0000256" key="16">
    <source>
        <dbReference type="ARBA" id="ARBA00023136"/>
    </source>
</evidence>
<evidence type="ECO:0000313" key="27">
    <source>
        <dbReference type="Proteomes" id="UP000518288"/>
    </source>
</evidence>
<dbReference type="InterPro" id="IPR008207">
    <property type="entry name" value="Sig_transdc_His_kin_Hpt_dom"/>
</dbReference>
<dbReference type="Proteomes" id="UP000518288">
    <property type="component" value="Unassembled WGS sequence"/>
</dbReference>
<comment type="caution">
    <text evidence="26">The sequence shown here is derived from an EMBL/GenBank/DDBJ whole genome shotgun (WGS) entry which is preliminary data.</text>
</comment>
<dbReference type="EMBL" id="JACCFH010000001">
    <property type="protein sequence ID" value="NYG33105.1"/>
    <property type="molecule type" value="Genomic_DNA"/>
</dbReference>
<dbReference type="FunFam" id="3.30.565.10:FF:000010">
    <property type="entry name" value="Sensor histidine kinase RcsC"/>
    <property type="match status" value="1"/>
</dbReference>
<gene>
    <name evidence="26" type="ORF">BDD16_002091</name>
</gene>
<keyword evidence="13 22" id="KW-1133">Transmembrane helix</keyword>
<dbReference type="InterPro" id="IPR036890">
    <property type="entry name" value="HATPase_C_sf"/>
</dbReference>
<keyword evidence="15" id="KW-0843">Virulence</keyword>
<dbReference type="InterPro" id="IPR000014">
    <property type="entry name" value="PAS"/>
</dbReference>
<dbReference type="InterPro" id="IPR035965">
    <property type="entry name" value="PAS-like_dom_sf"/>
</dbReference>
<dbReference type="PROSITE" id="PS50109">
    <property type="entry name" value="HIS_KIN"/>
    <property type="match status" value="1"/>
</dbReference>
<dbReference type="FunFam" id="1.10.287.130:FF:000038">
    <property type="entry name" value="Sensory transduction histidine kinase"/>
    <property type="match status" value="1"/>
</dbReference>
<dbReference type="EC" id="2.7.13.3" evidence="3"/>
<feature type="modified residue" description="Phosphohistidine" evidence="20">
    <location>
        <position position="788"/>
    </location>
</feature>
<reference evidence="26 27" key="1">
    <citation type="submission" date="2020-07" db="EMBL/GenBank/DDBJ databases">
        <title>Genomic Encyclopedia of Archaeal and Bacterial Type Strains, Phase II (KMG-II): from individual species to whole genera.</title>
        <authorList>
            <person name="Goeker M."/>
        </authorList>
    </citation>
    <scope>NUCLEOTIDE SEQUENCE [LARGE SCALE GENOMIC DNA]</scope>
    <source>
        <strain evidence="26 27">DSM 21226</strain>
    </source>
</reference>
<evidence type="ECO:0000256" key="3">
    <source>
        <dbReference type="ARBA" id="ARBA00012438"/>
    </source>
</evidence>
<dbReference type="GO" id="GO:0005886">
    <property type="term" value="C:plasma membrane"/>
    <property type="evidence" value="ECO:0007669"/>
    <property type="project" value="UniProtKB-SubCell"/>
</dbReference>
<evidence type="ECO:0000256" key="19">
    <source>
        <dbReference type="ARBA" id="ARBA00070152"/>
    </source>
</evidence>
<proteinExistence type="predicted"/>
<dbReference type="RefSeq" id="WP_179633910.1">
    <property type="nucleotide sequence ID" value="NZ_JACCFH010000001.1"/>
</dbReference>
<evidence type="ECO:0000256" key="12">
    <source>
        <dbReference type="ARBA" id="ARBA00022840"/>
    </source>
</evidence>
<dbReference type="Pfam" id="PF01627">
    <property type="entry name" value="Hpt"/>
    <property type="match status" value="1"/>
</dbReference>
<keyword evidence="6 21" id="KW-0597">Phosphoprotein</keyword>
<dbReference type="Gene3D" id="1.20.120.160">
    <property type="entry name" value="HPT domain"/>
    <property type="match status" value="1"/>
</dbReference>
<evidence type="ECO:0000256" key="13">
    <source>
        <dbReference type="ARBA" id="ARBA00022989"/>
    </source>
</evidence>
<dbReference type="NCBIfam" id="TIGR00229">
    <property type="entry name" value="sensory_box"/>
    <property type="match status" value="1"/>
</dbReference>
<feature type="modified residue" description="4-aspartylphosphate" evidence="21">
    <location>
        <position position="647"/>
    </location>
</feature>
<dbReference type="SUPFAM" id="SSF47226">
    <property type="entry name" value="Histidine-containing phosphotransfer domain, HPT domain"/>
    <property type="match status" value="1"/>
</dbReference>
<dbReference type="InterPro" id="IPR013656">
    <property type="entry name" value="PAS_4"/>
</dbReference>
<dbReference type="GO" id="GO:0000155">
    <property type="term" value="F:phosphorelay sensor kinase activity"/>
    <property type="evidence" value="ECO:0007669"/>
    <property type="project" value="InterPro"/>
</dbReference>
<dbReference type="CDD" id="cd00082">
    <property type="entry name" value="HisKA"/>
    <property type="match status" value="1"/>
</dbReference>
<evidence type="ECO:0000256" key="22">
    <source>
        <dbReference type="SAM" id="Phobius"/>
    </source>
</evidence>
<dbReference type="PANTHER" id="PTHR43047:SF72">
    <property type="entry name" value="OSMOSENSING HISTIDINE PROTEIN KINASE SLN1"/>
    <property type="match status" value="1"/>
</dbReference>
<evidence type="ECO:0000256" key="6">
    <source>
        <dbReference type="ARBA" id="ARBA00022553"/>
    </source>
</evidence>
<dbReference type="InterPro" id="IPR004358">
    <property type="entry name" value="Sig_transdc_His_kin-like_C"/>
</dbReference>
<dbReference type="PRINTS" id="PR00344">
    <property type="entry name" value="BCTRLSENSOR"/>
</dbReference>
<dbReference type="SUPFAM" id="SSF52172">
    <property type="entry name" value="CheY-like"/>
    <property type="match status" value="1"/>
</dbReference>
<keyword evidence="10" id="KW-0547">Nucleotide-binding</keyword>
<sequence>MKFGLKHLSSRFHLALGLSSLVVSVLLMAQFAGLLPDRDGPLRAARVSLAETVAVSSMAMLDEQDRGRLQQVLDFVVQRNPALRAVRLRRADGVLYLQAGTPEGASVPPALVPGGGDVGSGSTDTHLRLQLVQGGTPWGQAELQFDPLRDTAHWRSWLGSTELLLVSTALSCFVLFYFYLRRMLRHLDPSKVIPGRVRAAYDTLAEGLVIVDPAGRIMLANRTFGEVVGQDPEALFLVPVADLDWLQPHLPGHPDRPWHQVLTDGQSRRNLLMHLTDAGGRARAFMVNVSPVAGALGTVAGTLVSLDDVTMLEEKEVQLRLARDEAEAANRAKSDFLANMSHEIRTPMNAILGFAELLRRGWQNNPQDTRRHLDTILGSGRHLLALINDILDLSKVEAGRLEVERVPCAVHQVVHEVADIMRLRAEEKGVRLVVALPEALPATVLTDPARVRQIVTNLIGNALKFTLQGEVTVTLHMVDAGRAGDAAPRLAIDIADTGIGIATDKLDAIFEPFVQAEASTTRQFGGTGLGLAISRRFARALGGDVTVSSVPGQGSTFHVTLETGALDDADWLAPDALTAVRRSQATGGAVHWQFDAGRVLVVDDGAENRELVRLVLESAGLTVLEACDGAVALDVVEREAPDLVLMDVNMPVMDGYTATRLLRERGCTLPVLALTANAMKGFEHQIEAAGFTGYLTKPVDIDALLAELAAHLGGRQVAGVLPERSPVVAAAAATPLPADGGPIVSRLADHPRLSRVVRTFGHTLPGKLAAMQSALDDGRLNDLADLAHWLKGAGGTVGFDVFFEPAREFERLARAGEPAELERVMRQIQALARRIVIPHGEAAPAATLA</sequence>
<evidence type="ECO:0000256" key="5">
    <source>
        <dbReference type="ARBA" id="ARBA00022519"/>
    </source>
</evidence>
<evidence type="ECO:0000256" key="10">
    <source>
        <dbReference type="ARBA" id="ARBA00022741"/>
    </source>
</evidence>
<dbReference type="SUPFAM" id="SSF47384">
    <property type="entry name" value="Homodimeric domain of signal transducing histidine kinase"/>
    <property type="match status" value="1"/>
</dbReference>
<dbReference type="Pfam" id="PF02518">
    <property type="entry name" value="HATPase_c"/>
    <property type="match status" value="1"/>
</dbReference>
<dbReference type="InterPro" id="IPR036641">
    <property type="entry name" value="HPT_dom_sf"/>
</dbReference>
<keyword evidence="27" id="KW-1185">Reference proteome</keyword>
<keyword evidence="12" id="KW-0067">ATP-binding</keyword>
<dbReference type="InterPro" id="IPR001789">
    <property type="entry name" value="Sig_transdc_resp-reg_receiver"/>
</dbReference>
<dbReference type="SMART" id="SM00387">
    <property type="entry name" value="HATPase_c"/>
    <property type="match status" value="1"/>
</dbReference>
<evidence type="ECO:0000256" key="15">
    <source>
        <dbReference type="ARBA" id="ARBA00023026"/>
    </source>
</evidence>
<accession>A0A7Y9UJV2</accession>
<dbReference type="CDD" id="cd00130">
    <property type="entry name" value="PAS"/>
    <property type="match status" value="1"/>
</dbReference>
<evidence type="ECO:0000256" key="21">
    <source>
        <dbReference type="PROSITE-ProRule" id="PRU00169"/>
    </source>
</evidence>
<dbReference type="Gene3D" id="3.30.565.10">
    <property type="entry name" value="Histidine kinase-like ATPase, C-terminal domain"/>
    <property type="match status" value="1"/>
</dbReference>
<keyword evidence="16 22" id="KW-0472">Membrane</keyword>
<dbReference type="InterPro" id="IPR005467">
    <property type="entry name" value="His_kinase_dom"/>
</dbReference>
<keyword evidence="9" id="KW-0732">Signal</keyword>
<evidence type="ECO:0000313" key="26">
    <source>
        <dbReference type="EMBL" id="NYG33105.1"/>
    </source>
</evidence>
<comment type="function">
    <text evidence="18">Member of the two-component regulatory system BvgS/BvgA. Phosphorylates BvgA via a four-step phosphorelay in response to environmental signals.</text>
</comment>
<comment type="catalytic activity">
    <reaction evidence="1">
        <text>ATP + protein L-histidine = ADP + protein N-phospho-L-histidine.</text>
        <dbReference type="EC" id="2.7.13.3"/>
    </reaction>
</comment>
<dbReference type="Gene3D" id="1.10.287.130">
    <property type="match status" value="1"/>
</dbReference>
<comment type="subcellular location">
    <subcellularLocation>
        <location evidence="2">Cell inner membrane</location>
        <topology evidence="2">Multi-pass membrane protein</topology>
    </subcellularLocation>
</comment>
<keyword evidence="8 22" id="KW-0812">Transmembrane</keyword>
<dbReference type="InterPro" id="IPR003594">
    <property type="entry name" value="HATPase_dom"/>
</dbReference>
<evidence type="ECO:0000256" key="14">
    <source>
        <dbReference type="ARBA" id="ARBA00023012"/>
    </source>
</evidence>
<organism evidence="26 27">
    <name type="scientific">Sphaerotilus montanus</name>
    <dbReference type="NCBI Taxonomy" id="522889"/>
    <lineage>
        <taxon>Bacteria</taxon>
        <taxon>Pseudomonadati</taxon>
        <taxon>Pseudomonadota</taxon>
        <taxon>Betaproteobacteria</taxon>
        <taxon>Burkholderiales</taxon>
        <taxon>Sphaerotilaceae</taxon>
        <taxon>Sphaerotilus</taxon>
    </lineage>
</organism>
<dbReference type="SMART" id="SM00388">
    <property type="entry name" value="HisKA"/>
    <property type="match status" value="1"/>
</dbReference>
<dbReference type="SUPFAM" id="SSF55874">
    <property type="entry name" value="ATPase domain of HSP90 chaperone/DNA topoisomerase II/histidine kinase"/>
    <property type="match status" value="1"/>
</dbReference>
<dbReference type="AlphaFoldDB" id="A0A7Y9UJV2"/>
<evidence type="ECO:0000259" key="24">
    <source>
        <dbReference type="PROSITE" id="PS50110"/>
    </source>
</evidence>
<dbReference type="GO" id="GO:0009927">
    <property type="term" value="F:histidine phosphotransfer kinase activity"/>
    <property type="evidence" value="ECO:0007669"/>
    <property type="project" value="TreeGrafter"/>
</dbReference>
<dbReference type="PROSITE" id="PS50110">
    <property type="entry name" value="RESPONSE_REGULATORY"/>
    <property type="match status" value="1"/>
</dbReference>
<evidence type="ECO:0000256" key="8">
    <source>
        <dbReference type="ARBA" id="ARBA00022692"/>
    </source>
</evidence>
<dbReference type="Gene3D" id="3.40.50.2300">
    <property type="match status" value="1"/>
</dbReference>
<evidence type="ECO:0000259" key="23">
    <source>
        <dbReference type="PROSITE" id="PS50109"/>
    </source>
</evidence>
<evidence type="ECO:0000256" key="1">
    <source>
        <dbReference type="ARBA" id="ARBA00000085"/>
    </source>
</evidence>
<feature type="domain" description="Response regulatory" evidence="24">
    <location>
        <begin position="598"/>
        <end position="712"/>
    </location>
</feature>
<dbReference type="GO" id="GO:0005524">
    <property type="term" value="F:ATP binding"/>
    <property type="evidence" value="ECO:0007669"/>
    <property type="project" value="UniProtKB-KW"/>
</dbReference>
<evidence type="ECO:0000256" key="20">
    <source>
        <dbReference type="PROSITE-ProRule" id="PRU00110"/>
    </source>
</evidence>
<dbReference type="CDD" id="cd16922">
    <property type="entry name" value="HATPase_EvgS-ArcB-TorS-like"/>
    <property type="match status" value="1"/>
</dbReference>
<dbReference type="SMART" id="SM00448">
    <property type="entry name" value="REC"/>
    <property type="match status" value="1"/>
</dbReference>
<keyword evidence="14" id="KW-0902">Two-component regulatory system</keyword>
<evidence type="ECO:0000259" key="25">
    <source>
        <dbReference type="PROSITE" id="PS50894"/>
    </source>
</evidence>
<evidence type="ECO:0000256" key="11">
    <source>
        <dbReference type="ARBA" id="ARBA00022777"/>
    </source>
</evidence>
<dbReference type="Pfam" id="PF08448">
    <property type="entry name" value="PAS_4"/>
    <property type="match status" value="1"/>
</dbReference>
<dbReference type="SUPFAM" id="SSF55785">
    <property type="entry name" value="PYP-like sensor domain (PAS domain)"/>
    <property type="match status" value="1"/>
</dbReference>
<dbReference type="PROSITE" id="PS50894">
    <property type="entry name" value="HPT"/>
    <property type="match status" value="1"/>
</dbReference>
<evidence type="ECO:0000256" key="9">
    <source>
        <dbReference type="ARBA" id="ARBA00022729"/>
    </source>
</evidence>
<evidence type="ECO:0000256" key="18">
    <source>
        <dbReference type="ARBA" id="ARBA00058004"/>
    </source>
</evidence>
<evidence type="ECO:0000256" key="4">
    <source>
        <dbReference type="ARBA" id="ARBA00022475"/>
    </source>
</evidence>
<evidence type="ECO:0000256" key="7">
    <source>
        <dbReference type="ARBA" id="ARBA00022679"/>
    </source>
</evidence>
<feature type="domain" description="HPt" evidence="25">
    <location>
        <begin position="749"/>
        <end position="846"/>
    </location>
</feature>
<dbReference type="InterPro" id="IPR036097">
    <property type="entry name" value="HisK_dim/P_sf"/>
</dbReference>